<evidence type="ECO:0008006" key="3">
    <source>
        <dbReference type="Google" id="ProtNLM"/>
    </source>
</evidence>
<accession>A0A7J9BSV0</accession>
<dbReference type="AlphaFoldDB" id="A0A7J9BSV0"/>
<sequence length="35" mass="4131">MEGDSRTIVHRNQESNRVAHKLAQIGFNFESPQFW</sequence>
<protein>
    <recommendedName>
        <fullName evidence="3">RNase H type-1 domain-containing protein</fullName>
    </recommendedName>
</protein>
<name>A0A7J9BSV0_GOSGO</name>
<gene>
    <name evidence="1" type="ORF">Gogos_012558</name>
</gene>
<organism evidence="1 2">
    <name type="scientific">Gossypium gossypioides</name>
    <name type="common">Mexican cotton</name>
    <name type="synonym">Selera gossypioides</name>
    <dbReference type="NCBI Taxonomy" id="34282"/>
    <lineage>
        <taxon>Eukaryota</taxon>
        <taxon>Viridiplantae</taxon>
        <taxon>Streptophyta</taxon>
        <taxon>Embryophyta</taxon>
        <taxon>Tracheophyta</taxon>
        <taxon>Spermatophyta</taxon>
        <taxon>Magnoliopsida</taxon>
        <taxon>eudicotyledons</taxon>
        <taxon>Gunneridae</taxon>
        <taxon>Pentapetalae</taxon>
        <taxon>rosids</taxon>
        <taxon>malvids</taxon>
        <taxon>Malvales</taxon>
        <taxon>Malvaceae</taxon>
        <taxon>Malvoideae</taxon>
        <taxon>Gossypium</taxon>
    </lineage>
</organism>
<proteinExistence type="predicted"/>
<feature type="non-terminal residue" evidence="1">
    <location>
        <position position="35"/>
    </location>
</feature>
<dbReference type="Proteomes" id="UP000593579">
    <property type="component" value="Unassembled WGS sequence"/>
</dbReference>
<evidence type="ECO:0000313" key="1">
    <source>
        <dbReference type="EMBL" id="MBA0739271.1"/>
    </source>
</evidence>
<keyword evidence="2" id="KW-1185">Reference proteome</keyword>
<dbReference type="OrthoDB" id="988585at2759"/>
<dbReference type="EMBL" id="JABEZY010000006">
    <property type="protein sequence ID" value="MBA0739271.1"/>
    <property type="molecule type" value="Genomic_DNA"/>
</dbReference>
<evidence type="ECO:0000313" key="2">
    <source>
        <dbReference type="Proteomes" id="UP000593579"/>
    </source>
</evidence>
<reference evidence="1 2" key="1">
    <citation type="journal article" date="2019" name="Genome Biol. Evol.">
        <title>Insights into the evolution of the New World diploid cottons (Gossypium, subgenus Houzingenia) based on genome sequencing.</title>
        <authorList>
            <person name="Grover C.E."/>
            <person name="Arick M.A. 2nd"/>
            <person name="Thrash A."/>
            <person name="Conover J.L."/>
            <person name="Sanders W.S."/>
            <person name="Peterson D.G."/>
            <person name="Frelichowski J.E."/>
            <person name="Scheffler J.A."/>
            <person name="Scheffler B.E."/>
            <person name="Wendel J.F."/>
        </authorList>
    </citation>
    <scope>NUCLEOTIDE SEQUENCE [LARGE SCALE GENOMIC DNA]</scope>
    <source>
        <strain evidence="1">5</strain>
        <tissue evidence="1">Leaf</tissue>
    </source>
</reference>
<comment type="caution">
    <text evidence="1">The sequence shown here is derived from an EMBL/GenBank/DDBJ whole genome shotgun (WGS) entry which is preliminary data.</text>
</comment>